<comment type="caution">
    <text evidence="1">The sequence shown here is derived from an EMBL/GenBank/DDBJ whole genome shotgun (WGS) entry which is preliminary data.</text>
</comment>
<dbReference type="Proteomes" id="UP000243053">
    <property type="component" value="Unassembled WGS sequence"/>
</dbReference>
<organism evidence="1 2">
    <name type="scientific">Colwellia psychrerythraea</name>
    <name type="common">Vibrio psychroerythus</name>
    <dbReference type="NCBI Taxonomy" id="28229"/>
    <lineage>
        <taxon>Bacteria</taxon>
        <taxon>Pseudomonadati</taxon>
        <taxon>Pseudomonadota</taxon>
        <taxon>Gammaproteobacteria</taxon>
        <taxon>Alteromonadales</taxon>
        <taxon>Colwelliaceae</taxon>
        <taxon>Colwellia</taxon>
    </lineage>
</organism>
<proteinExistence type="predicted"/>
<evidence type="ECO:0000313" key="2">
    <source>
        <dbReference type="Proteomes" id="UP000243053"/>
    </source>
</evidence>
<gene>
    <name evidence="1" type="ORF">A9Q75_04285</name>
</gene>
<name>A0A1Y5ETA3_COLPS</name>
<sequence>MRVVIMKMLDIHSEIQTGIINYLSIHPTASASAQRICNQWLANERYSHNIDQVQTAINGLLARGEMHKRSDADIYTL</sequence>
<reference evidence="2" key="1">
    <citation type="journal article" date="2017" name="Proc. Natl. Acad. Sci. U.S.A.">
        <title>Simulation of Deepwater Horizon oil plume reveals substrate specialization within a complex community of hydrocarbon degraders.</title>
        <authorList>
            <person name="Hu P."/>
            <person name="Dubinsky E.A."/>
            <person name="Probst A.J."/>
            <person name="Wang J."/>
            <person name="Sieber C.M.K."/>
            <person name="Tom L.M."/>
            <person name="Gardinali P."/>
            <person name="Banfield J.F."/>
            <person name="Atlas R.M."/>
            <person name="Andersen G.L."/>
        </authorList>
    </citation>
    <scope>NUCLEOTIDE SEQUENCE [LARGE SCALE GENOMIC DNA]</scope>
</reference>
<evidence type="ECO:0000313" key="1">
    <source>
        <dbReference type="EMBL" id="OUR83847.1"/>
    </source>
</evidence>
<dbReference type="AlphaFoldDB" id="A0A1Y5ETA3"/>
<dbReference type="EMBL" id="MAAF01000025">
    <property type="protein sequence ID" value="OUR83847.1"/>
    <property type="molecule type" value="Genomic_DNA"/>
</dbReference>
<protein>
    <submittedName>
        <fullName evidence="1">Uncharacterized protein</fullName>
    </submittedName>
</protein>
<accession>A0A1Y5ETA3</accession>